<evidence type="ECO:0000259" key="7">
    <source>
        <dbReference type="Pfam" id="PF06271"/>
    </source>
</evidence>
<reference evidence="8 9" key="1">
    <citation type="submission" date="2023-04" db="EMBL/GenBank/DDBJ databases">
        <title>Spirochaete genome identified in red abalone sample constitutes a novel genus.</title>
        <authorList>
            <person name="Sharma S.P."/>
            <person name="Purcell C.M."/>
            <person name="Hyde J.R."/>
            <person name="Severin A.J."/>
        </authorList>
    </citation>
    <scope>NUCLEOTIDE SEQUENCE [LARGE SCALE GENOMIC DNA]</scope>
    <source>
        <strain evidence="8 9">SP-2023</strain>
    </source>
</reference>
<evidence type="ECO:0000256" key="2">
    <source>
        <dbReference type="ARBA" id="ARBA00022475"/>
    </source>
</evidence>
<feature type="transmembrane region" description="Helical" evidence="6">
    <location>
        <begin position="62"/>
        <end position="82"/>
    </location>
</feature>
<dbReference type="InterPro" id="IPR010432">
    <property type="entry name" value="RDD"/>
</dbReference>
<feature type="transmembrane region" description="Helical" evidence="6">
    <location>
        <begin position="21"/>
        <end position="42"/>
    </location>
</feature>
<dbReference type="RefSeq" id="WP_326928584.1">
    <property type="nucleotide sequence ID" value="NZ_CP123443.1"/>
</dbReference>
<name>A0ABY8MMG3_9SPIO</name>
<evidence type="ECO:0000256" key="4">
    <source>
        <dbReference type="ARBA" id="ARBA00022989"/>
    </source>
</evidence>
<dbReference type="PANTHER" id="PTHR36115">
    <property type="entry name" value="PROLINE-RICH ANTIGEN HOMOLOG-RELATED"/>
    <property type="match status" value="1"/>
</dbReference>
<evidence type="ECO:0000313" key="8">
    <source>
        <dbReference type="EMBL" id="WGK70373.1"/>
    </source>
</evidence>
<gene>
    <name evidence="8" type="ORF">P0082_05795</name>
</gene>
<organism evidence="8 9">
    <name type="scientific">Candidatus Haliotispira prima</name>
    <dbReference type="NCBI Taxonomy" id="3034016"/>
    <lineage>
        <taxon>Bacteria</taxon>
        <taxon>Pseudomonadati</taxon>
        <taxon>Spirochaetota</taxon>
        <taxon>Spirochaetia</taxon>
        <taxon>Spirochaetales</taxon>
        <taxon>Spirochaetaceae</taxon>
        <taxon>Candidatus Haliotispira</taxon>
    </lineage>
</organism>
<dbReference type="Proteomes" id="UP001228690">
    <property type="component" value="Chromosome"/>
</dbReference>
<dbReference type="PANTHER" id="PTHR36115:SF4">
    <property type="entry name" value="MEMBRANE PROTEIN"/>
    <property type="match status" value="1"/>
</dbReference>
<evidence type="ECO:0000313" key="9">
    <source>
        <dbReference type="Proteomes" id="UP001228690"/>
    </source>
</evidence>
<evidence type="ECO:0000256" key="6">
    <source>
        <dbReference type="SAM" id="Phobius"/>
    </source>
</evidence>
<dbReference type="EMBL" id="CP123443">
    <property type="protein sequence ID" value="WGK70373.1"/>
    <property type="molecule type" value="Genomic_DNA"/>
</dbReference>
<feature type="domain" description="RDD" evidence="7">
    <location>
        <begin position="16"/>
        <end position="146"/>
    </location>
</feature>
<keyword evidence="3 6" id="KW-0812">Transmembrane</keyword>
<evidence type="ECO:0000256" key="5">
    <source>
        <dbReference type="ARBA" id="ARBA00023136"/>
    </source>
</evidence>
<dbReference type="InterPro" id="IPR051791">
    <property type="entry name" value="Pra-immunoreactive"/>
</dbReference>
<evidence type="ECO:0000256" key="3">
    <source>
        <dbReference type="ARBA" id="ARBA00022692"/>
    </source>
</evidence>
<proteinExistence type="predicted"/>
<feature type="transmembrane region" description="Helical" evidence="6">
    <location>
        <begin position="114"/>
        <end position="133"/>
    </location>
</feature>
<keyword evidence="2" id="KW-1003">Cell membrane</keyword>
<keyword evidence="4 6" id="KW-1133">Transmembrane helix</keyword>
<accession>A0ABY8MMG3</accession>
<comment type="subcellular location">
    <subcellularLocation>
        <location evidence="1">Cell membrane</location>
        <topology evidence="1">Multi-pass membrane protein</topology>
    </subcellularLocation>
</comment>
<sequence length="155" mass="17437">MRQKKIFASDDQEYIGFWPRFKAGLIDNIIIMVTTLLTLMAFYGPSYWQDEISPPAGSLDSWLSSAFSSAFSFVFITLFWIWKQATPGKMAVSIKIIDTKTGKAPSPARCIGRCLAYIISFLPVGLGFLWIAFDDRKRGWHDILSGTAVVRSGKR</sequence>
<protein>
    <submittedName>
        <fullName evidence="8">RDD family protein</fullName>
    </submittedName>
</protein>
<evidence type="ECO:0000256" key="1">
    <source>
        <dbReference type="ARBA" id="ARBA00004651"/>
    </source>
</evidence>
<keyword evidence="9" id="KW-1185">Reference proteome</keyword>
<keyword evidence="5 6" id="KW-0472">Membrane</keyword>
<dbReference type="Pfam" id="PF06271">
    <property type="entry name" value="RDD"/>
    <property type="match status" value="1"/>
</dbReference>